<reference evidence="1" key="1">
    <citation type="journal article" date="2021" name="New Phytol.">
        <title>Evolutionary innovations through gain and loss of genes in the ectomycorrhizal Boletales.</title>
        <authorList>
            <person name="Wu G."/>
            <person name="Miyauchi S."/>
            <person name="Morin E."/>
            <person name="Kuo A."/>
            <person name="Drula E."/>
            <person name="Varga T."/>
            <person name="Kohler A."/>
            <person name="Feng B."/>
            <person name="Cao Y."/>
            <person name="Lipzen A."/>
            <person name="Daum C."/>
            <person name="Hundley H."/>
            <person name="Pangilinan J."/>
            <person name="Johnson J."/>
            <person name="Barry K."/>
            <person name="LaButti K."/>
            <person name="Ng V."/>
            <person name="Ahrendt S."/>
            <person name="Min B."/>
            <person name="Choi I.G."/>
            <person name="Park H."/>
            <person name="Plett J.M."/>
            <person name="Magnuson J."/>
            <person name="Spatafora J.W."/>
            <person name="Nagy L.G."/>
            <person name="Henrissat B."/>
            <person name="Grigoriev I.V."/>
            <person name="Yang Z.L."/>
            <person name="Xu J."/>
            <person name="Martin F.M."/>
        </authorList>
    </citation>
    <scope>NUCLEOTIDE SEQUENCE</scope>
    <source>
        <strain evidence="1">KUC20120723A-06</strain>
    </source>
</reference>
<evidence type="ECO:0000313" key="2">
    <source>
        <dbReference type="Proteomes" id="UP000790709"/>
    </source>
</evidence>
<accession>A0ACB8B9H2</accession>
<organism evidence="1 2">
    <name type="scientific">Leucogyrophana mollusca</name>
    <dbReference type="NCBI Taxonomy" id="85980"/>
    <lineage>
        <taxon>Eukaryota</taxon>
        <taxon>Fungi</taxon>
        <taxon>Dikarya</taxon>
        <taxon>Basidiomycota</taxon>
        <taxon>Agaricomycotina</taxon>
        <taxon>Agaricomycetes</taxon>
        <taxon>Agaricomycetidae</taxon>
        <taxon>Boletales</taxon>
        <taxon>Boletales incertae sedis</taxon>
        <taxon>Leucogyrophana</taxon>
    </lineage>
</organism>
<name>A0ACB8B9H2_9AGAM</name>
<gene>
    <name evidence="1" type="ORF">BV22DRAFT_1038124</name>
</gene>
<dbReference type="EMBL" id="MU266508">
    <property type="protein sequence ID" value="KAH7921858.1"/>
    <property type="molecule type" value="Genomic_DNA"/>
</dbReference>
<dbReference type="Proteomes" id="UP000790709">
    <property type="component" value="Unassembled WGS sequence"/>
</dbReference>
<comment type="caution">
    <text evidence="1">The sequence shown here is derived from an EMBL/GenBank/DDBJ whole genome shotgun (WGS) entry which is preliminary data.</text>
</comment>
<protein>
    <submittedName>
        <fullName evidence="1">Uncharacterized protein</fullName>
    </submittedName>
</protein>
<sequence>MTSSYTYSEGYTGHGLDLVRARRGDTTRATQRARHVCVCAADPTKVCATDHTKVCATADPTQVCAADPTEVLTPAPAFTSPANRNNVHTPNTDAPASFPALVRHPPPQTRPQP</sequence>
<proteinExistence type="predicted"/>
<keyword evidence="2" id="KW-1185">Reference proteome</keyword>
<evidence type="ECO:0000313" key="1">
    <source>
        <dbReference type="EMBL" id="KAH7921858.1"/>
    </source>
</evidence>